<protein>
    <submittedName>
        <fullName evidence="3">Phosphotransferase enzyme family</fullName>
    </submittedName>
</protein>
<reference evidence="3 4" key="1">
    <citation type="submission" date="2007-04" db="EMBL/GenBank/DDBJ databases">
        <authorList>
            <person name="Fulton L."/>
            <person name="Clifton S."/>
            <person name="Fulton B."/>
            <person name="Xu J."/>
            <person name="Minx P."/>
            <person name="Pepin K.H."/>
            <person name="Johnson M."/>
            <person name="Thiruvilangam P."/>
            <person name="Bhonagiri V."/>
            <person name="Nash W.E."/>
            <person name="Mardis E.R."/>
            <person name="Wilson R.K."/>
        </authorList>
    </citation>
    <scope>NUCLEOTIDE SEQUENCE [LARGE SCALE GENOMIC DNA]</scope>
    <source>
        <strain evidence="3 4">ATCC 29149</strain>
    </source>
</reference>
<dbReference type="eggNOG" id="COG1209">
    <property type="taxonomic scope" value="Bacteria"/>
</dbReference>
<keyword evidence="3" id="KW-0808">Transferase</keyword>
<proteinExistence type="predicted"/>
<dbReference type="Pfam" id="PF01636">
    <property type="entry name" value="APH"/>
    <property type="match status" value="1"/>
</dbReference>
<gene>
    <name evidence="3" type="ORF">RUMGNA_02773</name>
</gene>
<dbReference type="InterPro" id="IPR029044">
    <property type="entry name" value="Nucleotide-diphossugar_trans"/>
</dbReference>
<dbReference type="InterPro" id="IPR050249">
    <property type="entry name" value="Pseudomonas-type_ThrB"/>
</dbReference>
<feature type="domain" description="Aminoglycoside phosphotransferase" evidence="2">
    <location>
        <begin position="331"/>
        <end position="567"/>
    </location>
</feature>
<organism evidence="3 4">
    <name type="scientific">Mediterraneibacter gnavus (strain ATCC 29149 / DSM 114966 / JCM 6515 / VPI C7-9)</name>
    <name type="common">Ruminococcus gnavus</name>
    <dbReference type="NCBI Taxonomy" id="411470"/>
    <lineage>
        <taxon>Bacteria</taxon>
        <taxon>Bacillati</taxon>
        <taxon>Bacillota</taxon>
        <taxon>Clostridia</taxon>
        <taxon>Lachnospirales</taxon>
        <taxon>Lachnospiraceae</taxon>
        <taxon>Mediterraneibacter</taxon>
    </lineage>
</organism>
<evidence type="ECO:0000259" key="2">
    <source>
        <dbReference type="Pfam" id="PF01636"/>
    </source>
</evidence>
<evidence type="ECO:0000259" key="1">
    <source>
        <dbReference type="Pfam" id="PF00483"/>
    </source>
</evidence>
<dbReference type="Gene3D" id="3.90.550.10">
    <property type="entry name" value="Spore Coat Polysaccharide Biosynthesis Protein SpsA, Chain A"/>
    <property type="match status" value="1"/>
</dbReference>
<dbReference type="InterPro" id="IPR011009">
    <property type="entry name" value="Kinase-like_dom_sf"/>
</dbReference>
<dbReference type="Pfam" id="PF00483">
    <property type="entry name" value="NTP_transferase"/>
    <property type="match status" value="1"/>
</dbReference>
<dbReference type="InterPro" id="IPR005835">
    <property type="entry name" value="NTP_transferase_dom"/>
</dbReference>
<evidence type="ECO:0000313" key="4">
    <source>
        <dbReference type="Proteomes" id="UP000004410"/>
    </source>
</evidence>
<dbReference type="eggNOG" id="COG2334">
    <property type="taxonomic scope" value="Bacteria"/>
</dbReference>
<comment type="caution">
    <text evidence="3">The sequence shown here is derived from an EMBL/GenBank/DDBJ whole genome shotgun (WGS) entry which is preliminary data.</text>
</comment>
<evidence type="ECO:0000313" key="3">
    <source>
        <dbReference type="EMBL" id="EDN76877.1"/>
    </source>
</evidence>
<dbReference type="GO" id="GO:0016740">
    <property type="term" value="F:transferase activity"/>
    <property type="evidence" value="ECO:0007669"/>
    <property type="project" value="UniProtKB-KW"/>
</dbReference>
<reference evidence="3 4" key="2">
    <citation type="submission" date="2007-06" db="EMBL/GenBank/DDBJ databases">
        <title>Draft genome sequence of Ruminococcus gnavus (ATCC 29149).</title>
        <authorList>
            <person name="Sudarsanam P."/>
            <person name="Ley R."/>
            <person name="Guruge J."/>
            <person name="Turnbaugh P.J."/>
            <person name="Mahowald M."/>
            <person name="Liep D."/>
            <person name="Gordon J."/>
        </authorList>
    </citation>
    <scope>NUCLEOTIDE SEQUENCE [LARGE SCALE GENOMIC DNA]</scope>
    <source>
        <strain evidence="3 4">ATCC 29149</strain>
    </source>
</reference>
<accession>A7B5D5</accession>
<dbReference type="PaxDb" id="411470-RUMGNA_02773"/>
<name>A7B5D5_MEDG7</name>
<dbReference type="InterPro" id="IPR002575">
    <property type="entry name" value="Aminoglycoside_PTrfase"/>
</dbReference>
<dbReference type="Gene3D" id="3.90.1200.10">
    <property type="match status" value="1"/>
</dbReference>
<dbReference type="Proteomes" id="UP000004410">
    <property type="component" value="Unassembled WGS sequence"/>
</dbReference>
<dbReference type="AlphaFoldDB" id="A7B5D5"/>
<dbReference type="EMBL" id="AAYG02000021">
    <property type="protein sequence ID" value="EDN76877.1"/>
    <property type="molecule type" value="Genomic_DNA"/>
</dbReference>
<feature type="domain" description="Nucleotidyl transferase" evidence="1">
    <location>
        <begin position="12"/>
        <end position="159"/>
    </location>
</feature>
<dbReference type="SUPFAM" id="SSF53448">
    <property type="entry name" value="Nucleotide-diphospho-sugar transferases"/>
    <property type="match status" value="1"/>
</dbReference>
<dbReference type="PANTHER" id="PTHR21064:SF5">
    <property type="entry name" value="SLR1880 PROTEIN"/>
    <property type="match status" value="1"/>
</dbReference>
<dbReference type="PANTHER" id="PTHR21064">
    <property type="entry name" value="AMINOGLYCOSIDE PHOSPHOTRANSFERASE DOMAIN-CONTAINING PROTEIN-RELATED"/>
    <property type="match status" value="1"/>
</dbReference>
<dbReference type="SUPFAM" id="SSF56112">
    <property type="entry name" value="Protein kinase-like (PK-like)"/>
    <property type="match status" value="1"/>
</dbReference>
<sequence>MEEYIMKKPVLVIMAAGMGSRYGGLKQIDPIDDQGHIIMDFSIFDAKRAGFEKVVFIIKKENEKDFKEVIGNRMADVMDVEYVFQDLTNLPEGFEVPDGRIKPWGTAHAVLSCIDVVDGPFAVINADDYYGRDAFQKIYHFLSTQKDDDKYRFTMVGYHLKNTLTENGHVARGVCTVDENGYLVEVTERTHIEKKGERAAFTEDDGASWTELPMDAVVSMNMWGFSEGFLQEIKAGFAAFLKEGLEHNPLKCEYFLPTVVSNLLKENRATVSVLTSKDKWYGVTYKDDKQVVVNAIQTMKDDGIYPEKVWCGETEALLNFQFNAMVMKAVRYGSGHINDTFLVTLKREDGTEGRVILQRMNKNIFKNPEELMENILGVTSFLRKKIIENGGDPERETLNVIPTKDGNSYFVDSEGEYWRCYNFIEGATSYDQVESEEDFYQSAVSFGNFQRLLADYPAETLHETIKGFHDTKARFETFKKAVKEDVCGRAHSVQNEIQFVLAHEDLANAFGDMLENKELPLRVTHNDTKLNNIMIDNETHKGICVIDLDTVMPGLAMNDFGDSIRFGASTGAEDETDLDKIQCDMNLFDIYAKGFIEGCAGKLTTKEIELLPLGAKVMTFECGMRFLTDYLQGDTYFKIHRENHNLDRCRTQFKLVSDMEAKWDTMNKIIKKYH</sequence>